<sequence>MIDGQSPFAASETLNKAPGMNSLDQGMAGLKIGAGDVAPNNGQPPNQASPQPSTNAGGGQQQPLSNGQLAPSSGQHQQLPLGHQGVGQQQIPQGPPPTQAAPPTRWVAPVTVPTALGMLGRDWAVTTHFWGRGMAAPSEPHPVLEKLRSVNNYNPKDFDWNPKSGRCLSSRATLRTTSTAPSSAWSQDKWKGRFDVRWIFAKDAPNSQLRHIRLENNENKPVTNSRHSGSAPGQSPQVLKIIAGYKHTTSIFDDFSHYEKRQEEEDNVKKVEVQGSEPYTSNPNRSHYRLQERQGRVK</sequence>
<evidence type="ECO:0000256" key="1">
    <source>
        <dbReference type="ARBA" id="ARBA00004123"/>
    </source>
</evidence>
<keyword evidence="5" id="KW-0963">Cytoplasm</keyword>
<evidence type="ECO:0000256" key="7">
    <source>
        <dbReference type="ARBA" id="ARBA00023242"/>
    </source>
</evidence>
<dbReference type="InterPro" id="IPR007275">
    <property type="entry name" value="YTH_domain"/>
</dbReference>
<evidence type="ECO:0000256" key="2">
    <source>
        <dbReference type="ARBA" id="ARBA00004201"/>
    </source>
</evidence>
<evidence type="ECO:0000256" key="5">
    <source>
        <dbReference type="ARBA" id="ARBA00022490"/>
    </source>
</evidence>
<keyword evidence="13" id="KW-1185">Reference proteome</keyword>
<comment type="similarity">
    <text evidence="8">Belongs to the YTHDF family. YTHDF2 subfamily.</text>
</comment>
<comment type="function">
    <text evidence="9">Specifically recognizes and binds N6-methyladenosine (m6A)-containing RNAs, and regulates mRNA stability. M6A is a modification present at internal sites of mRNAs and some non-coding RNAs and plays a role in mRNA stability and processing.</text>
</comment>
<dbReference type="GO" id="GO:0061157">
    <property type="term" value="P:mRNA destabilization"/>
    <property type="evidence" value="ECO:0007669"/>
    <property type="project" value="TreeGrafter"/>
</dbReference>
<feature type="compositionally biased region" description="Low complexity" evidence="10">
    <location>
        <begin position="74"/>
        <end position="92"/>
    </location>
</feature>
<evidence type="ECO:0000313" key="12">
    <source>
        <dbReference type="EMBL" id="KAK1142428.1"/>
    </source>
</evidence>
<gene>
    <name evidence="12" type="primary">ythdf2</name>
    <name evidence="12" type="ORF">AOXY_G36924</name>
</gene>
<feature type="region of interest" description="Disordered" evidence="10">
    <location>
        <begin position="214"/>
        <end position="235"/>
    </location>
</feature>
<comment type="subcellular location">
    <subcellularLocation>
        <location evidence="2">Cytoplasm</location>
        <location evidence="2">P-body</location>
    </subcellularLocation>
    <subcellularLocation>
        <location evidence="3">Cytoplasm</location>
        <location evidence="3">Stress granule</location>
    </subcellularLocation>
    <subcellularLocation>
        <location evidence="4">Cytoplasm</location>
        <location evidence="4">Cytosol</location>
    </subcellularLocation>
    <subcellularLocation>
        <location evidence="1">Nucleus</location>
    </subcellularLocation>
</comment>
<dbReference type="AlphaFoldDB" id="A0AAD8CE63"/>
<keyword evidence="6 9" id="KW-0694">RNA-binding</keyword>
<dbReference type="GO" id="GO:0003729">
    <property type="term" value="F:mRNA binding"/>
    <property type="evidence" value="ECO:0007669"/>
    <property type="project" value="UniProtKB-UniRule"/>
</dbReference>
<dbReference type="EMBL" id="JAGXEW010000269">
    <property type="protein sequence ID" value="KAK1142428.1"/>
    <property type="molecule type" value="Genomic_DNA"/>
</dbReference>
<evidence type="ECO:0000313" key="13">
    <source>
        <dbReference type="Proteomes" id="UP001230051"/>
    </source>
</evidence>
<accession>A0AAD8CE63</accession>
<dbReference type="GO" id="GO:0005829">
    <property type="term" value="C:cytosol"/>
    <property type="evidence" value="ECO:0007669"/>
    <property type="project" value="UniProtKB-SubCell"/>
</dbReference>
<comment type="caution">
    <text evidence="12">The sequence shown here is derived from an EMBL/GenBank/DDBJ whole genome shotgun (WGS) entry which is preliminary data.</text>
</comment>
<name>A0AAD8CE63_ACIOX</name>
<evidence type="ECO:0000256" key="9">
    <source>
        <dbReference type="RuleBase" id="RU369095"/>
    </source>
</evidence>
<feature type="compositionally biased region" description="Basic and acidic residues" evidence="10">
    <location>
        <begin position="289"/>
        <end position="298"/>
    </location>
</feature>
<feature type="compositionally biased region" description="Basic and acidic residues" evidence="10">
    <location>
        <begin position="258"/>
        <end position="272"/>
    </location>
</feature>
<dbReference type="Proteomes" id="UP001230051">
    <property type="component" value="Unassembled WGS sequence"/>
</dbReference>
<feature type="compositionally biased region" description="Polar residues" evidence="10">
    <location>
        <begin position="40"/>
        <end position="73"/>
    </location>
</feature>
<dbReference type="GO" id="GO:0010494">
    <property type="term" value="C:cytoplasmic stress granule"/>
    <property type="evidence" value="ECO:0007669"/>
    <property type="project" value="UniProtKB-SubCell"/>
</dbReference>
<proteinExistence type="inferred from homology"/>
<dbReference type="GO" id="GO:0005634">
    <property type="term" value="C:nucleus"/>
    <property type="evidence" value="ECO:0007669"/>
    <property type="project" value="UniProtKB-SubCell"/>
</dbReference>
<dbReference type="GO" id="GO:0000932">
    <property type="term" value="C:P-body"/>
    <property type="evidence" value="ECO:0007669"/>
    <property type="project" value="UniProtKB-SubCell"/>
</dbReference>
<evidence type="ECO:0000256" key="6">
    <source>
        <dbReference type="ARBA" id="ARBA00022884"/>
    </source>
</evidence>
<dbReference type="InterPro" id="IPR045168">
    <property type="entry name" value="YTH_prot"/>
</dbReference>
<dbReference type="Gene3D" id="3.10.590.10">
    <property type="entry name" value="ph1033 like domains"/>
    <property type="match status" value="1"/>
</dbReference>
<evidence type="ECO:0000259" key="11">
    <source>
        <dbReference type="PROSITE" id="PS50882"/>
    </source>
</evidence>
<protein>
    <recommendedName>
        <fullName evidence="9">YTH domain-containing family protein</fullName>
    </recommendedName>
</protein>
<evidence type="ECO:0000256" key="4">
    <source>
        <dbReference type="ARBA" id="ARBA00004514"/>
    </source>
</evidence>
<evidence type="ECO:0000256" key="10">
    <source>
        <dbReference type="SAM" id="MobiDB-lite"/>
    </source>
</evidence>
<reference evidence="12" key="1">
    <citation type="submission" date="2022-02" db="EMBL/GenBank/DDBJ databases">
        <title>Atlantic sturgeon de novo genome assembly.</title>
        <authorList>
            <person name="Stock M."/>
            <person name="Klopp C."/>
            <person name="Guiguen Y."/>
            <person name="Cabau C."/>
            <person name="Parinello H."/>
            <person name="Santidrian Yebra-Pimentel E."/>
            <person name="Kuhl H."/>
            <person name="Dirks R.P."/>
            <person name="Guessner J."/>
            <person name="Wuertz S."/>
            <person name="Du K."/>
            <person name="Schartl M."/>
        </authorList>
    </citation>
    <scope>NUCLEOTIDE SEQUENCE</scope>
    <source>
        <strain evidence="12">STURGEONOMICS-FGT-2020</strain>
        <tissue evidence="12">Whole blood</tissue>
    </source>
</reference>
<feature type="compositionally biased region" description="Polar residues" evidence="10">
    <location>
        <begin position="219"/>
        <end position="235"/>
    </location>
</feature>
<evidence type="ECO:0000256" key="3">
    <source>
        <dbReference type="ARBA" id="ARBA00004210"/>
    </source>
</evidence>
<feature type="region of interest" description="Disordered" evidence="10">
    <location>
        <begin position="1"/>
        <end position="104"/>
    </location>
</feature>
<keyword evidence="7" id="KW-0539">Nucleus</keyword>
<dbReference type="PANTHER" id="PTHR12357:SF8">
    <property type="entry name" value="YTH DOMAIN-CONTAINING FAMILY PROTEIN 2"/>
    <property type="match status" value="1"/>
</dbReference>
<dbReference type="PANTHER" id="PTHR12357">
    <property type="entry name" value="YTH YT521-B HOMOLOGY DOMAIN-CONTAINING"/>
    <property type="match status" value="1"/>
</dbReference>
<evidence type="ECO:0000256" key="8">
    <source>
        <dbReference type="ARBA" id="ARBA00038031"/>
    </source>
</evidence>
<dbReference type="PROSITE" id="PS50882">
    <property type="entry name" value="YTH"/>
    <property type="match status" value="1"/>
</dbReference>
<dbReference type="Pfam" id="PF04146">
    <property type="entry name" value="YTH"/>
    <property type="match status" value="1"/>
</dbReference>
<dbReference type="GO" id="GO:1990247">
    <property type="term" value="F:N6-methyladenosine-containing RNA reader activity"/>
    <property type="evidence" value="ECO:0007669"/>
    <property type="project" value="UniProtKB-UniRule"/>
</dbReference>
<organism evidence="12 13">
    <name type="scientific">Acipenser oxyrinchus oxyrinchus</name>
    <dbReference type="NCBI Taxonomy" id="40147"/>
    <lineage>
        <taxon>Eukaryota</taxon>
        <taxon>Metazoa</taxon>
        <taxon>Chordata</taxon>
        <taxon>Craniata</taxon>
        <taxon>Vertebrata</taxon>
        <taxon>Euteleostomi</taxon>
        <taxon>Actinopterygii</taxon>
        <taxon>Chondrostei</taxon>
        <taxon>Acipenseriformes</taxon>
        <taxon>Acipenseridae</taxon>
        <taxon>Acipenser</taxon>
    </lineage>
</organism>
<feature type="region of interest" description="Disordered" evidence="10">
    <location>
        <begin position="258"/>
        <end position="298"/>
    </location>
</feature>
<feature type="domain" description="YTH" evidence="11">
    <location>
        <begin position="108"/>
        <end position="243"/>
    </location>
</feature>